<keyword evidence="2" id="KW-1185">Reference proteome</keyword>
<name>A0A368FEZ9_ANCCA</name>
<dbReference type="EMBL" id="JOJR01001938">
    <property type="protein sequence ID" value="RCN29460.1"/>
    <property type="molecule type" value="Genomic_DNA"/>
</dbReference>
<reference evidence="1 2" key="1">
    <citation type="submission" date="2014-10" db="EMBL/GenBank/DDBJ databases">
        <title>Draft genome of the hookworm Ancylostoma caninum.</title>
        <authorList>
            <person name="Mitreva M."/>
        </authorList>
    </citation>
    <scope>NUCLEOTIDE SEQUENCE [LARGE SCALE GENOMIC DNA]</scope>
    <source>
        <strain evidence="1 2">Baltimore</strain>
    </source>
</reference>
<comment type="caution">
    <text evidence="1">The sequence shown here is derived from an EMBL/GenBank/DDBJ whole genome shotgun (WGS) entry which is preliminary data.</text>
</comment>
<dbReference type="PANTHER" id="PTHR39369">
    <property type="entry name" value="LIN-24 (TWENTY-FOUR) LIKE"/>
    <property type="match status" value="1"/>
</dbReference>
<evidence type="ECO:0000313" key="2">
    <source>
        <dbReference type="Proteomes" id="UP000252519"/>
    </source>
</evidence>
<dbReference type="PANTHER" id="PTHR39369:SF5">
    <property type="entry name" value="CABIT DOMAIN-CONTAINING PROTEIN"/>
    <property type="match status" value="1"/>
</dbReference>
<dbReference type="Proteomes" id="UP000252519">
    <property type="component" value="Unassembled WGS sequence"/>
</dbReference>
<dbReference type="SUPFAM" id="SSF56973">
    <property type="entry name" value="Aerolisin/ETX pore-forming domain"/>
    <property type="match status" value="1"/>
</dbReference>
<accession>A0A368FEZ9</accession>
<proteinExistence type="predicted"/>
<gene>
    <name evidence="1" type="ORF">ANCCAN_24781</name>
</gene>
<dbReference type="AlphaFoldDB" id="A0A368FEZ9"/>
<dbReference type="OrthoDB" id="5819442at2759"/>
<organism evidence="1 2">
    <name type="scientific">Ancylostoma caninum</name>
    <name type="common">Dog hookworm</name>
    <dbReference type="NCBI Taxonomy" id="29170"/>
    <lineage>
        <taxon>Eukaryota</taxon>
        <taxon>Metazoa</taxon>
        <taxon>Ecdysozoa</taxon>
        <taxon>Nematoda</taxon>
        <taxon>Chromadorea</taxon>
        <taxon>Rhabditida</taxon>
        <taxon>Rhabditina</taxon>
        <taxon>Rhabditomorpha</taxon>
        <taxon>Strongyloidea</taxon>
        <taxon>Ancylostomatidae</taxon>
        <taxon>Ancylostomatinae</taxon>
        <taxon>Ancylostoma</taxon>
    </lineage>
</organism>
<sequence>MILICLILGRKDGALVLPIRVNIVEVFLSHLESPHCRKEVKQVVTIEQRKVVRLLSKGTCHFQFAMKQRIDLKEDPITMGKEIMID</sequence>
<evidence type="ECO:0000313" key="1">
    <source>
        <dbReference type="EMBL" id="RCN29460.1"/>
    </source>
</evidence>
<protein>
    <submittedName>
        <fullName evidence="1">Uncharacterized protein</fullName>
    </submittedName>
</protein>